<gene>
    <name evidence="1" type="ORF">SCLTRI_LOCUS7248</name>
</gene>
<keyword evidence="2" id="KW-1185">Reference proteome</keyword>
<dbReference type="EMBL" id="CAJHIA010000026">
    <property type="protein sequence ID" value="CAD6447456.1"/>
    <property type="molecule type" value="Genomic_DNA"/>
</dbReference>
<evidence type="ECO:0000313" key="1">
    <source>
        <dbReference type="EMBL" id="CAD6447456.1"/>
    </source>
</evidence>
<accession>A0A8H2W0H6</accession>
<reference evidence="1" key="1">
    <citation type="submission" date="2020-10" db="EMBL/GenBank/DDBJ databases">
        <authorList>
            <person name="Kusch S."/>
        </authorList>
    </citation>
    <scope>NUCLEOTIDE SEQUENCE</scope>
    <source>
        <strain evidence="1">SwB9</strain>
    </source>
</reference>
<sequence length="131" mass="15111">MAPYFKPTEKSHILNLCTQHHIRAEKRTPRGTWSKIIHAMESEAQEHFPGGQYFEIDPWPVRHYQPKKISCLALRWMRQEAKEPRIRKLVKLQMYRANGGKTLTEIIEESVVSGVSVRTDFGAGAGRPGWV</sequence>
<dbReference type="Proteomes" id="UP000624404">
    <property type="component" value="Unassembled WGS sequence"/>
</dbReference>
<organism evidence="1 2">
    <name type="scientific">Sclerotinia trifoliorum</name>
    <dbReference type="NCBI Taxonomy" id="28548"/>
    <lineage>
        <taxon>Eukaryota</taxon>
        <taxon>Fungi</taxon>
        <taxon>Dikarya</taxon>
        <taxon>Ascomycota</taxon>
        <taxon>Pezizomycotina</taxon>
        <taxon>Leotiomycetes</taxon>
        <taxon>Helotiales</taxon>
        <taxon>Sclerotiniaceae</taxon>
        <taxon>Sclerotinia</taxon>
    </lineage>
</organism>
<dbReference type="AlphaFoldDB" id="A0A8H2W0H6"/>
<proteinExistence type="predicted"/>
<evidence type="ECO:0000313" key="2">
    <source>
        <dbReference type="Proteomes" id="UP000624404"/>
    </source>
</evidence>
<protein>
    <submittedName>
        <fullName evidence="1">B155ecc9-7da0-466d-9bee-5c0d603b1dcc-CDS</fullName>
    </submittedName>
</protein>
<comment type="caution">
    <text evidence="1">The sequence shown here is derived from an EMBL/GenBank/DDBJ whole genome shotgun (WGS) entry which is preliminary data.</text>
</comment>
<dbReference type="OrthoDB" id="3462612at2759"/>
<name>A0A8H2W0H6_9HELO</name>